<name>A0ABU0ESC1_9PSEU</name>
<dbReference type="Proteomes" id="UP001229651">
    <property type="component" value="Unassembled WGS sequence"/>
</dbReference>
<dbReference type="SUPFAM" id="SSF53335">
    <property type="entry name" value="S-adenosyl-L-methionine-dependent methyltransferases"/>
    <property type="match status" value="1"/>
</dbReference>
<keyword evidence="1" id="KW-0620">Polyamine biosynthesis</keyword>
<dbReference type="RefSeq" id="WP_306990775.1">
    <property type="nucleotide sequence ID" value="NZ_JAUSUT010000001.1"/>
</dbReference>
<protein>
    <recommendedName>
        <fullName evidence="4">Spermidine synthase-like protein</fullName>
    </recommendedName>
</protein>
<dbReference type="CDD" id="cd02440">
    <property type="entry name" value="AdoMet_MTases"/>
    <property type="match status" value="1"/>
</dbReference>
<evidence type="ECO:0000313" key="3">
    <source>
        <dbReference type="Proteomes" id="UP001229651"/>
    </source>
</evidence>
<dbReference type="EMBL" id="JAUSUT010000001">
    <property type="protein sequence ID" value="MDQ0378178.1"/>
    <property type="molecule type" value="Genomic_DNA"/>
</dbReference>
<accession>A0ABU0ESC1</accession>
<dbReference type="PANTHER" id="PTHR43317">
    <property type="entry name" value="THERMOSPERMINE SYNTHASE ACAULIS5"/>
    <property type="match status" value="1"/>
</dbReference>
<comment type="caution">
    <text evidence="2">The sequence shown here is derived from an EMBL/GenBank/DDBJ whole genome shotgun (WGS) entry which is preliminary data.</text>
</comment>
<organism evidence="2 3">
    <name type="scientific">Amycolatopsis thermophila</name>
    <dbReference type="NCBI Taxonomy" id="206084"/>
    <lineage>
        <taxon>Bacteria</taxon>
        <taxon>Bacillati</taxon>
        <taxon>Actinomycetota</taxon>
        <taxon>Actinomycetes</taxon>
        <taxon>Pseudonocardiales</taxon>
        <taxon>Pseudonocardiaceae</taxon>
        <taxon>Amycolatopsis</taxon>
    </lineage>
</organism>
<gene>
    <name evidence="2" type="ORF">FB470_002172</name>
</gene>
<reference evidence="2 3" key="1">
    <citation type="submission" date="2023-07" db="EMBL/GenBank/DDBJ databases">
        <title>Sequencing the genomes of 1000 actinobacteria strains.</title>
        <authorList>
            <person name="Klenk H.-P."/>
        </authorList>
    </citation>
    <scope>NUCLEOTIDE SEQUENCE [LARGE SCALE GENOMIC DNA]</scope>
    <source>
        <strain evidence="2 3">DSM 45805</strain>
    </source>
</reference>
<proteinExistence type="predicted"/>
<keyword evidence="3" id="KW-1185">Reference proteome</keyword>
<dbReference type="PANTHER" id="PTHR43317:SF1">
    <property type="entry name" value="THERMOSPERMINE SYNTHASE ACAULIS5"/>
    <property type="match status" value="1"/>
</dbReference>
<dbReference type="Gene3D" id="3.40.50.150">
    <property type="entry name" value="Vaccinia Virus protein VP39"/>
    <property type="match status" value="1"/>
</dbReference>
<evidence type="ECO:0000256" key="1">
    <source>
        <dbReference type="ARBA" id="ARBA00023115"/>
    </source>
</evidence>
<evidence type="ECO:0008006" key="4">
    <source>
        <dbReference type="Google" id="ProtNLM"/>
    </source>
</evidence>
<evidence type="ECO:0000313" key="2">
    <source>
        <dbReference type="EMBL" id="MDQ0378178.1"/>
    </source>
</evidence>
<dbReference type="NCBIfam" id="NF037959">
    <property type="entry name" value="MFS_SpdSyn"/>
    <property type="match status" value="1"/>
</dbReference>
<dbReference type="InterPro" id="IPR029063">
    <property type="entry name" value="SAM-dependent_MTases_sf"/>
</dbReference>
<sequence>MAGRGTNRRRDTRRPVPGRYPVRFGLAELLADADRANAWLLTVDEVAQSYVDLDDPAHLEFEYVRRIGDVIDCLDAGPLDALHLGGAGCTVPRYIAATRPGSRQLVFDADEPLIDLVREQLDLRSVPNLRVRISDGREGVTTRRDDSADLVVADVFQRARMPGDVATLEFTGDVDRVLRPTGTYLINVADGPGLKFARRVVATIGTVFPHVVMLADSGVLRGRRFGNVVLAASRKDLPLAGISRRAASAAFPARVTSGADLDRFRGNAKPITDDEAVDTPRPPWNVFGLPPKT</sequence>